<dbReference type="EMBL" id="FOCV01000049">
    <property type="protein sequence ID" value="SEP20431.1"/>
    <property type="molecule type" value="Genomic_DNA"/>
</dbReference>
<reference evidence="2 4" key="2">
    <citation type="submission" date="2016-10" db="EMBL/GenBank/DDBJ databases">
        <authorList>
            <person name="Varghese N."/>
            <person name="Submissions S."/>
        </authorList>
    </citation>
    <scope>NUCLEOTIDE SEQUENCE [LARGE SCALE GENOMIC DNA]</scope>
    <source>
        <strain evidence="2 4">CGMCC 1.7071</strain>
    </source>
</reference>
<keyword evidence="4" id="KW-1185">Reference proteome</keyword>
<proteinExistence type="predicted"/>
<evidence type="ECO:0000313" key="3">
    <source>
        <dbReference type="Proteomes" id="UP000183063"/>
    </source>
</evidence>
<sequence length="222" mass="24365">MAMTEKKGGSRKRNERRRNLITGYAGKWEPLFEKKAAARATAARVLSGVSEGVKRAKNTGGTVRVTYVIRSADEEPEIELEEIAPQKDALDIALAAAKQRGAERVAEILKGPEMLSADEFADEIGATRETVNRKRKRYEILGLEGAKRGVRFPKWQIGDDGQLLGGLAQIFEALNGHPWAVYRFLLQESDSLGGRTGLEMLRKGMIDHAVGAARSIGRGDFS</sequence>
<dbReference type="AlphaFoldDB" id="A0A1H8VYF9"/>
<organism evidence="1 3">
    <name type="scientific">Rhizobium tibeticum</name>
    <dbReference type="NCBI Taxonomy" id="501024"/>
    <lineage>
        <taxon>Bacteria</taxon>
        <taxon>Pseudomonadati</taxon>
        <taxon>Pseudomonadota</taxon>
        <taxon>Alphaproteobacteria</taxon>
        <taxon>Hyphomicrobiales</taxon>
        <taxon>Rhizobiaceae</taxon>
        <taxon>Rhizobium/Agrobacterium group</taxon>
        <taxon>Rhizobium</taxon>
    </lineage>
</organism>
<evidence type="ECO:0000313" key="1">
    <source>
        <dbReference type="EMBL" id="SEI19728.1"/>
    </source>
</evidence>
<dbReference type="EMBL" id="FNXB01000060">
    <property type="protein sequence ID" value="SEI19728.1"/>
    <property type="molecule type" value="Genomic_DNA"/>
</dbReference>
<dbReference type="Proteomes" id="UP000198939">
    <property type="component" value="Unassembled WGS sequence"/>
</dbReference>
<evidence type="ECO:0000313" key="2">
    <source>
        <dbReference type="EMBL" id="SEP20431.1"/>
    </source>
</evidence>
<gene>
    <name evidence="1" type="ORF">RTCCBAU85039_6227</name>
    <name evidence="2" type="ORF">SAMN05216228_104921</name>
</gene>
<accession>A0A1H8VYF9</accession>
<dbReference type="STRING" id="501024.RTCCBAU85039_6227"/>
<evidence type="ECO:0000313" key="4">
    <source>
        <dbReference type="Proteomes" id="UP000198939"/>
    </source>
</evidence>
<reference evidence="1" key="3">
    <citation type="submission" date="2016-10" db="EMBL/GenBank/DDBJ databases">
        <authorList>
            <person name="de Groot N.N."/>
        </authorList>
    </citation>
    <scope>NUCLEOTIDE SEQUENCE [LARGE SCALE GENOMIC DNA]</scope>
    <source>
        <strain evidence="1">CCBAU85039</strain>
    </source>
</reference>
<name>A0A1H8VYF9_9HYPH</name>
<protein>
    <submittedName>
        <fullName evidence="1">Uncharacterized protein</fullName>
    </submittedName>
</protein>
<dbReference type="Proteomes" id="UP000183063">
    <property type="component" value="Unassembled WGS sequence"/>
</dbReference>
<reference evidence="3" key="1">
    <citation type="submission" date="2016-10" db="EMBL/GenBank/DDBJ databases">
        <authorList>
            <person name="Wibberg D."/>
        </authorList>
    </citation>
    <scope>NUCLEOTIDE SEQUENCE [LARGE SCALE GENOMIC DNA]</scope>
</reference>
<dbReference type="OrthoDB" id="8401347at2"/>